<evidence type="ECO:0000256" key="1">
    <source>
        <dbReference type="SAM" id="MobiDB-lite"/>
    </source>
</evidence>
<dbReference type="AlphaFoldDB" id="B0DPD8"/>
<organism evidence="3">
    <name type="scientific">Laccaria bicolor (strain S238N-H82 / ATCC MYA-4686)</name>
    <name type="common">Bicoloured deceiver</name>
    <name type="synonym">Laccaria laccata var. bicolor</name>
    <dbReference type="NCBI Taxonomy" id="486041"/>
    <lineage>
        <taxon>Eukaryota</taxon>
        <taxon>Fungi</taxon>
        <taxon>Dikarya</taxon>
        <taxon>Basidiomycota</taxon>
        <taxon>Agaricomycotina</taxon>
        <taxon>Agaricomycetes</taxon>
        <taxon>Agaricomycetidae</taxon>
        <taxon>Agaricales</taxon>
        <taxon>Agaricineae</taxon>
        <taxon>Hydnangiaceae</taxon>
        <taxon>Laccaria</taxon>
    </lineage>
</organism>
<dbReference type="OrthoDB" id="3259884at2759"/>
<name>B0DPD8_LACBS</name>
<feature type="compositionally biased region" description="Low complexity" evidence="1">
    <location>
        <begin position="12"/>
        <end position="26"/>
    </location>
</feature>
<dbReference type="InParanoid" id="B0DPD8"/>
<dbReference type="EMBL" id="DS547123">
    <property type="protein sequence ID" value="EDR03664.1"/>
    <property type="molecule type" value="Genomic_DNA"/>
</dbReference>
<dbReference type="HOGENOM" id="CLU_1250859_0_0_1"/>
<sequence length="221" mass="24165">MANCGRLLPGRSPTSNSSSSSTNSPSDSLDHVASIFSTLTSLLGAKNLPSPILQPPSPASPAQNTPTKLTHFLHHAQDNLGIPNMLECEGQLSHCRYGPDIIPYVSDAAIAKCGFTEGDDIRLKRGAEAWWASPEAKRKHARVASPSRDITHAIRFEKRFVEGGSASYFGSGMEMGYNGRSDEYEWWYYCDKVKELVKVPTGQVPILAAEYSDAREGEDDF</sequence>
<accession>B0DPD8</accession>
<protein>
    <submittedName>
        <fullName evidence="2">Predicted protein</fullName>
    </submittedName>
</protein>
<dbReference type="KEGG" id="lbc:LACBIDRAFT_331405"/>
<evidence type="ECO:0000313" key="2">
    <source>
        <dbReference type="EMBL" id="EDR03664.1"/>
    </source>
</evidence>
<keyword evidence="3" id="KW-1185">Reference proteome</keyword>
<gene>
    <name evidence="2" type="ORF">LACBIDRAFT_331405</name>
</gene>
<evidence type="ECO:0000313" key="3">
    <source>
        <dbReference type="Proteomes" id="UP000001194"/>
    </source>
</evidence>
<reference evidence="2 3" key="1">
    <citation type="journal article" date="2008" name="Nature">
        <title>The genome of Laccaria bicolor provides insights into mycorrhizal symbiosis.</title>
        <authorList>
            <person name="Martin F."/>
            <person name="Aerts A."/>
            <person name="Ahren D."/>
            <person name="Brun A."/>
            <person name="Danchin E.G.J."/>
            <person name="Duchaussoy F."/>
            <person name="Gibon J."/>
            <person name="Kohler A."/>
            <person name="Lindquist E."/>
            <person name="Pereda V."/>
            <person name="Salamov A."/>
            <person name="Shapiro H.J."/>
            <person name="Wuyts J."/>
            <person name="Blaudez D."/>
            <person name="Buee M."/>
            <person name="Brokstein P."/>
            <person name="Canbaeck B."/>
            <person name="Cohen D."/>
            <person name="Courty P.E."/>
            <person name="Coutinho P.M."/>
            <person name="Delaruelle C."/>
            <person name="Detter J.C."/>
            <person name="Deveau A."/>
            <person name="DiFazio S."/>
            <person name="Duplessis S."/>
            <person name="Fraissinet-Tachet L."/>
            <person name="Lucic E."/>
            <person name="Frey-Klett P."/>
            <person name="Fourrey C."/>
            <person name="Feussner I."/>
            <person name="Gay G."/>
            <person name="Grimwood J."/>
            <person name="Hoegger P.J."/>
            <person name="Jain P."/>
            <person name="Kilaru S."/>
            <person name="Labbe J."/>
            <person name="Lin Y.C."/>
            <person name="Legue V."/>
            <person name="Le Tacon F."/>
            <person name="Marmeisse R."/>
            <person name="Melayah D."/>
            <person name="Montanini B."/>
            <person name="Muratet M."/>
            <person name="Nehls U."/>
            <person name="Niculita-Hirzel H."/>
            <person name="Oudot-Le Secq M.P."/>
            <person name="Peter M."/>
            <person name="Quesneville H."/>
            <person name="Rajashekar B."/>
            <person name="Reich M."/>
            <person name="Rouhier N."/>
            <person name="Schmutz J."/>
            <person name="Yin T."/>
            <person name="Chalot M."/>
            <person name="Henrissat B."/>
            <person name="Kuees U."/>
            <person name="Lucas S."/>
            <person name="Van de Peer Y."/>
            <person name="Podila G.K."/>
            <person name="Polle A."/>
            <person name="Pukkila P.J."/>
            <person name="Richardson P.M."/>
            <person name="Rouze P."/>
            <person name="Sanders I.R."/>
            <person name="Stajich J.E."/>
            <person name="Tunlid A."/>
            <person name="Tuskan G."/>
            <person name="Grigoriev I.V."/>
        </authorList>
    </citation>
    <scope>NUCLEOTIDE SEQUENCE [LARGE SCALE GENOMIC DNA]</scope>
    <source>
        <strain evidence="3">S238N-H82 / ATCC MYA-4686</strain>
    </source>
</reference>
<proteinExistence type="predicted"/>
<dbReference type="Proteomes" id="UP000001194">
    <property type="component" value="Unassembled WGS sequence"/>
</dbReference>
<dbReference type="GeneID" id="6081434"/>
<feature type="region of interest" description="Disordered" evidence="1">
    <location>
        <begin position="1"/>
        <end position="27"/>
    </location>
</feature>
<dbReference type="RefSeq" id="XP_001885812.1">
    <property type="nucleotide sequence ID" value="XM_001885777.1"/>
</dbReference>